<organism evidence="1 2">
    <name type="scientific">Salinomyces thailandicus</name>
    <dbReference type="NCBI Taxonomy" id="706561"/>
    <lineage>
        <taxon>Eukaryota</taxon>
        <taxon>Fungi</taxon>
        <taxon>Dikarya</taxon>
        <taxon>Ascomycota</taxon>
        <taxon>Pezizomycotina</taxon>
        <taxon>Dothideomycetes</taxon>
        <taxon>Dothideomycetidae</taxon>
        <taxon>Mycosphaerellales</taxon>
        <taxon>Teratosphaeriaceae</taxon>
        <taxon>Salinomyces</taxon>
    </lineage>
</organism>
<comment type="caution">
    <text evidence="1">The sequence shown here is derived from an EMBL/GenBank/DDBJ whole genome shotgun (WGS) entry which is preliminary data.</text>
</comment>
<name>A0A4V5N4W8_9PEZI</name>
<dbReference type="SUPFAM" id="SSF52047">
    <property type="entry name" value="RNI-like"/>
    <property type="match status" value="1"/>
</dbReference>
<dbReference type="OrthoDB" id="3945550at2759"/>
<sequence>MESLPAEVLDLIAEYVHDTHEPSLYALASVSKCCRSAASAYMFRNIHINWSTPKRLDRDVDQWCKLLRHYNASKHVRRLRIDGRFSARAIGRLDPCELAELDNKNSDWPSLDEEIFGEKPRRGIFWSRLPLSQVKDSDWRPLIDSKGEDDYNEEAAMCMAAGLAPNLKRVEMIGSRTASSAALSNSHSTPRKPWSGFSKQMSNITPGTLHHLSIDEDDDDQTLEEWTRHVDFSKLKSLEFSFSIGEADLRWLISRCHFHALSELTLTLYGPSYDGFKTPTDTVSAFFSALPPLRRLDLAGDLEHMVLDALLIRHGPSLRSLTLSLWTLEAPPHIEGFEPFTDFTQSHIQQIHECCPNLEDLTLPIRRTFGKPPESLLYRTFGAFPKLRKLTLILNASSATPDGGFGTAASNVLAVGGLLDPRWDQPDKGYSRERFSRRNEHSMCNMVNSAIDEPLAQAIWQEIASHKQGAQLNSLKLHPRSLMSRCNSHVGLFILPHIMRSYLLTPDPRDDSKKIQAVELGRQARSAPSADVLGPIELKMFRTIWPASSDDEDEEEDWRQDWHSMPLDFGVVEPAELNEAL</sequence>
<keyword evidence="2" id="KW-1185">Reference proteome</keyword>
<dbReference type="Proteomes" id="UP000308549">
    <property type="component" value="Unassembled WGS sequence"/>
</dbReference>
<gene>
    <name evidence="1" type="ORF">B0A50_03512</name>
</gene>
<dbReference type="EMBL" id="NAJL01000014">
    <property type="protein sequence ID" value="TKA29499.1"/>
    <property type="molecule type" value="Genomic_DNA"/>
</dbReference>
<evidence type="ECO:0000313" key="2">
    <source>
        <dbReference type="Proteomes" id="UP000308549"/>
    </source>
</evidence>
<dbReference type="InterPro" id="IPR032675">
    <property type="entry name" value="LRR_dom_sf"/>
</dbReference>
<evidence type="ECO:0000313" key="1">
    <source>
        <dbReference type="EMBL" id="TKA29499.1"/>
    </source>
</evidence>
<dbReference type="AlphaFoldDB" id="A0A4V5N4W8"/>
<proteinExistence type="predicted"/>
<dbReference type="Gene3D" id="3.80.10.10">
    <property type="entry name" value="Ribonuclease Inhibitor"/>
    <property type="match status" value="1"/>
</dbReference>
<protein>
    <submittedName>
        <fullName evidence="1">Uncharacterized protein</fullName>
    </submittedName>
</protein>
<accession>A0A4V5N4W8</accession>
<reference evidence="1 2" key="1">
    <citation type="submission" date="2017-03" db="EMBL/GenBank/DDBJ databases">
        <title>Genomes of endolithic fungi from Antarctica.</title>
        <authorList>
            <person name="Coleine C."/>
            <person name="Masonjones S."/>
            <person name="Stajich J.E."/>
        </authorList>
    </citation>
    <scope>NUCLEOTIDE SEQUENCE [LARGE SCALE GENOMIC DNA]</scope>
    <source>
        <strain evidence="1 2">CCFEE 6315</strain>
    </source>
</reference>